<feature type="transmembrane region" description="Helical" evidence="7">
    <location>
        <begin position="269"/>
        <end position="290"/>
    </location>
</feature>
<comment type="subcellular location">
    <subcellularLocation>
        <location evidence="1">Cell envelope</location>
    </subcellularLocation>
</comment>
<dbReference type="InterPro" id="IPR017896">
    <property type="entry name" value="4Fe4S_Fe-S-bd"/>
</dbReference>
<dbReference type="InterPro" id="IPR017900">
    <property type="entry name" value="4Fe4S_Fe_S_CS"/>
</dbReference>
<dbReference type="AlphaFoldDB" id="D6SUK1"/>
<dbReference type="PROSITE" id="PS00198">
    <property type="entry name" value="4FE4S_FER_1"/>
    <property type="match status" value="1"/>
</dbReference>
<dbReference type="EMBL" id="ACJN02000004">
    <property type="protein sequence ID" value="EFI32981.1"/>
    <property type="molecule type" value="Genomic_DNA"/>
</dbReference>
<dbReference type="eggNOG" id="COG0437">
    <property type="taxonomic scope" value="Bacteria"/>
</dbReference>
<evidence type="ECO:0000256" key="6">
    <source>
        <dbReference type="ARBA" id="ARBA00023014"/>
    </source>
</evidence>
<keyword evidence="4" id="KW-0677">Repeat</keyword>
<evidence type="ECO:0000313" key="10">
    <source>
        <dbReference type="EMBL" id="EFI32981.1"/>
    </source>
</evidence>
<evidence type="ECO:0000313" key="11">
    <source>
        <dbReference type="Proteomes" id="UP000005496"/>
    </source>
</evidence>
<evidence type="ECO:0000256" key="1">
    <source>
        <dbReference type="ARBA" id="ARBA00004196"/>
    </source>
</evidence>
<sequence length="356" mass="39607">MNRRKFLGAMGVAGLGVAGAGKVLAADDGVTGAAVKDVEGLPDSYAVLFDVTRCIGCRQCEDACNYEQRLPEPDAEFHDTQVFEETRRTDWKTYTVVNQYDDKPPGAGDLYRKIQCMHCLEPACAHSCFVKAFAKRPDGAVTYDPKVCVGCRYCMMACPFNIPAYEYHIALDPLVTKCTFCEHRLKEDREPACVEICPTRAMYFSTREEVLKEARKRIVNNPDKYQSHIYGEHEMGGTNWIYISGEPFEDVGMRMDLGNKAAGEYTSGALGGVPLIASFWPVLLVGAYAISKRREKVAKEERDSFVSQVIAEAGPEAGRRLAERLSRSETLDKAAIEEEVKKALNEAAAKTEREDH</sequence>
<dbReference type="Gene3D" id="3.30.70.20">
    <property type="match status" value="2"/>
</dbReference>
<dbReference type="Pfam" id="PF13247">
    <property type="entry name" value="Fer4_11"/>
    <property type="match status" value="1"/>
</dbReference>
<feature type="domain" description="4Fe-4S ferredoxin-type" evidence="9">
    <location>
        <begin position="45"/>
        <end position="74"/>
    </location>
</feature>
<dbReference type="PANTHER" id="PTHR43545">
    <property type="entry name" value="FORMATE DEHYDROGENASE, NITRATE-INDUCIBLE, IRON-SULFUR SUBUNIT"/>
    <property type="match status" value="1"/>
</dbReference>
<keyword evidence="7" id="KW-0472">Membrane</keyword>
<dbReference type="CDD" id="cd10561">
    <property type="entry name" value="HybA_like"/>
    <property type="match status" value="1"/>
</dbReference>
<feature type="domain" description="4Fe-4S ferredoxin-type" evidence="9">
    <location>
        <begin position="139"/>
        <end position="168"/>
    </location>
</feature>
<dbReference type="Proteomes" id="UP000005496">
    <property type="component" value="Unassembled WGS sequence"/>
</dbReference>
<evidence type="ECO:0000256" key="3">
    <source>
        <dbReference type="ARBA" id="ARBA00022723"/>
    </source>
</evidence>
<dbReference type="SUPFAM" id="SSF54862">
    <property type="entry name" value="4Fe-4S ferredoxins"/>
    <property type="match status" value="1"/>
</dbReference>
<keyword evidence="11" id="KW-1185">Reference proteome</keyword>
<keyword evidence="2" id="KW-0004">4Fe-4S</keyword>
<gene>
    <name evidence="10" type="ORF">Dthio_PD0295</name>
</gene>
<evidence type="ECO:0000256" key="2">
    <source>
        <dbReference type="ARBA" id="ARBA00022485"/>
    </source>
</evidence>
<name>D6SUK1_9BACT</name>
<dbReference type="PROSITE" id="PS51379">
    <property type="entry name" value="4FE4S_FER_2"/>
    <property type="match status" value="2"/>
</dbReference>
<proteinExistence type="predicted"/>
<keyword evidence="5" id="KW-0408">Iron</keyword>
<evidence type="ECO:0000256" key="4">
    <source>
        <dbReference type="ARBA" id="ARBA00022737"/>
    </source>
</evidence>
<accession>D6SUK1</accession>
<keyword evidence="6" id="KW-0411">Iron-sulfur</keyword>
<keyword evidence="7" id="KW-1133">Transmembrane helix</keyword>
<keyword evidence="7" id="KW-0812">Transmembrane</keyword>
<dbReference type="GO" id="GO:0030313">
    <property type="term" value="C:cell envelope"/>
    <property type="evidence" value="ECO:0007669"/>
    <property type="project" value="UniProtKB-SubCell"/>
</dbReference>
<dbReference type="GO" id="GO:0046872">
    <property type="term" value="F:metal ion binding"/>
    <property type="evidence" value="ECO:0007669"/>
    <property type="project" value="UniProtKB-KW"/>
</dbReference>
<reference evidence="10" key="1">
    <citation type="submission" date="2010-05" db="EMBL/GenBank/DDBJ databases">
        <title>The draft genome of Desulfonatronospira thiodismutans ASO3-1.</title>
        <authorList>
            <consortium name="US DOE Joint Genome Institute (JGI-PGF)"/>
            <person name="Lucas S."/>
            <person name="Copeland A."/>
            <person name="Lapidus A."/>
            <person name="Cheng J.-F."/>
            <person name="Bruce D."/>
            <person name="Goodwin L."/>
            <person name="Pitluck S."/>
            <person name="Chertkov O."/>
            <person name="Brettin T."/>
            <person name="Detter J.C."/>
            <person name="Han C."/>
            <person name="Land M.L."/>
            <person name="Hauser L."/>
            <person name="Kyrpides N."/>
            <person name="Mikhailova N."/>
            <person name="Muyzer G."/>
            <person name="Woyke T."/>
        </authorList>
    </citation>
    <scope>NUCLEOTIDE SEQUENCE [LARGE SCALE GENOMIC DNA]</scope>
    <source>
        <strain evidence="10">ASO3-1</strain>
    </source>
</reference>
<comment type="caution">
    <text evidence="10">The sequence shown here is derived from an EMBL/GenBank/DDBJ whole genome shotgun (WGS) entry which is preliminary data.</text>
</comment>
<dbReference type="GO" id="GO:0051539">
    <property type="term" value="F:4 iron, 4 sulfur cluster binding"/>
    <property type="evidence" value="ECO:0007669"/>
    <property type="project" value="UniProtKB-KW"/>
</dbReference>
<dbReference type="PANTHER" id="PTHR43545:SF4">
    <property type="entry name" value="IRON-SULFUR PROTEIN"/>
    <property type="match status" value="1"/>
</dbReference>
<dbReference type="RefSeq" id="WP_008871674.1">
    <property type="nucleotide sequence ID" value="NZ_ACJN02000004.1"/>
</dbReference>
<evidence type="ECO:0000256" key="5">
    <source>
        <dbReference type="ARBA" id="ARBA00023004"/>
    </source>
</evidence>
<dbReference type="InterPro" id="IPR054814">
    <property type="entry name" value="HmcB"/>
</dbReference>
<keyword evidence="3" id="KW-0479">Metal-binding</keyword>
<dbReference type="NCBIfam" id="NF045715">
    <property type="entry name" value="sulf_resp_HmcB"/>
    <property type="match status" value="1"/>
</dbReference>
<evidence type="ECO:0000259" key="9">
    <source>
        <dbReference type="PROSITE" id="PS51379"/>
    </source>
</evidence>
<dbReference type="OrthoDB" id="9789030at2"/>
<feature type="signal peptide" evidence="8">
    <location>
        <begin position="1"/>
        <end position="25"/>
    </location>
</feature>
<dbReference type="InterPro" id="IPR051555">
    <property type="entry name" value="FDH_Electron_Transfer_Unit"/>
</dbReference>
<keyword evidence="8" id="KW-0732">Signal</keyword>
<organism evidence="10 11">
    <name type="scientific">Desulfonatronospira thiodismutans ASO3-1</name>
    <dbReference type="NCBI Taxonomy" id="555779"/>
    <lineage>
        <taxon>Bacteria</taxon>
        <taxon>Pseudomonadati</taxon>
        <taxon>Thermodesulfobacteriota</taxon>
        <taxon>Desulfovibrionia</taxon>
        <taxon>Desulfovibrionales</taxon>
        <taxon>Desulfonatronovibrionaceae</taxon>
        <taxon>Desulfonatronospira</taxon>
    </lineage>
</organism>
<evidence type="ECO:0000256" key="7">
    <source>
        <dbReference type="SAM" id="Phobius"/>
    </source>
</evidence>
<protein>
    <submittedName>
        <fullName evidence="10">4Fe-4S ferredoxin iron-sulfur binding domain protein</fullName>
    </submittedName>
</protein>
<evidence type="ECO:0000256" key="8">
    <source>
        <dbReference type="SAM" id="SignalP"/>
    </source>
</evidence>
<feature type="chain" id="PRO_5003088215" evidence="8">
    <location>
        <begin position="26"/>
        <end position="356"/>
    </location>
</feature>